<evidence type="ECO:0000259" key="2">
    <source>
        <dbReference type="Pfam" id="PF00144"/>
    </source>
</evidence>
<evidence type="ECO:0000313" key="4">
    <source>
        <dbReference type="Proteomes" id="UP000321168"/>
    </source>
</evidence>
<gene>
    <name evidence="3" type="ORF">FRX97_08175</name>
</gene>
<dbReference type="Pfam" id="PF00144">
    <property type="entry name" value="Beta-lactamase"/>
    <property type="match status" value="1"/>
</dbReference>
<name>A0A5C6V527_9FLAO</name>
<dbReference type="InterPro" id="IPR050491">
    <property type="entry name" value="AmpC-like"/>
</dbReference>
<comment type="caution">
    <text evidence="3">The sequence shown here is derived from an EMBL/GenBank/DDBJ whole genome shotgun (WGS) entry which is preliminary data.</text>
</comment>
<dbReference type="Gene3D" id="3.40.710.10">
    <property type="entry name" value="DD-peptidase/beta-lactamase superfamily"/>
    <property type="match status" value="1"/>
</dbReference>
<sequence>MKKFFFLLTTLLISFCSIAQEHQLNSYLNKLYSADKIMASVSVAKNGKINFEKAYGTLSYKTKEAQQVNEYTKYRVGSVTKMFTAVLVMQLVEEGKLSLETKLSKFYKDIPNSNKISIRQMLNHHSGISDFTKRGDYLVTRFDETTRSEMLARLSQSTPAFKPGEKAEYSNSNFVLLGYIIEDLTGMDYPLAVQRKITERIGLNDTYYGMDATPERNEATSFSLSTDGWKKLPETHLSIPGAAGGMVSTASDLAIFIHALFSGQLMSDASLEQMIKLEDGFGLGIFQYQTANEILYGHSGGIDGFGSILLYHPKTRTSVAVCANGVNTNLKDVGYNFFKITQGLGFEMPELNQVKIAKDKLVLYTGQFYSPELGKFLNIDHIDQTLMARLDGQSAFPLNPKKETQFTYDLYEVQIDYDELDGNFYNKVTLTQGTNVVVFERQ</sequence>
<evidence type="ECO:0000256" key="1">
    <source>
        <dbReference type="SAM" id="SignalP"/>
    </source>
</evidence>
<dbReference type="EMBL" id="VORB01000006">
    <property type="protein sequence ID" value="TXC78685.1"/>
    <property type="molecule type" value="Genomic_DNA"/>
</dbReference>
<dbReference type="OrthoDB" id="9793489at2"/>
<feature type="signal peptide" evidence="1">
    <location>
        <begin position="1"/>
        <end position="19"/>
    </location>
</feature>
<protein>
    <submittedName>
        <fullName evidence="3">Beta-lactamase family protein</fullName>
    </submittedName>
</protein>
<feature type="domain" description="Beta-lactamase-related" evidence="2">
    <location>
        <begin position="39"/>
        <end position="329"/>
    </location>
</feature>
<keyword evidence="1" id="KW-0732">Signal</keyword>
<proteinExistence type="predicted"/>
<accession>A0A5C6V527</accession>
<organism evidence="3 4">
    <name type="scientific">Luteibaculum oceani</name>
    <dbReference type="NCBI Taxonomy" id="1294296"/>
    <lineage>
        <taxon>Bacteria</taxon>
        <taxon>Pseudomonadati</taxon>
        <taxon>Bacteroidota</taxon>
        <taxon>Flavobacteriia</taxon>
        <taxon>Flavobacteriales</taxon>
        <taxon>Luteibaculaceae</taxon>
        <taxon>Luteibaculum</taxon>
    </lineage>
</organism>
<dbReference type="Proteomes" id="UP000321168">
    <property type="component" value="Unassembled WGS sequence"/>
</dbReference>
<dbReference type="PANTHER" id="PTHR46825:SF7">
    <property type="entry name" value="D-ALANYL-D-ALANINE CARBOXYPEPTIDASE"/>
    <property type="match status" value="1"/>
</dbReference>
<reference evidence="3 4" key="1">
    <citation type="submission" date="2019-08" db="EMBL/GenBank/DDBJ databases">
        <title>Genome of Luteibaculum oceani JCM 18817.</title>
        <authorList>
            <person name="Bowman J.P."/>
        </authorList>
    </citation>
    <scope>NUCLEOTIDE SEQUENCE [LARGE SCALE GENOMIC DNA]</scope>
    <source>
        <strain evidence="3 4">JCM 18817</strain>
    </source>
</reference>
<dbReference type="RefSeq" id="WP_147014712.1">
    <property type="nucleotide sequence ID" value="NZ_VORB01000006.1"/>
</dbReference>
<dbReference type="InterPro" id="IPR012338">
    <property type="entry name" value="Beta-lactam/transpept-like"/>
</dbReference>
<feature type="chain" id="PRO_5023002587" evidence="1">
    <location>
        <begin position="20"/>
        <end position="442"/>
    </location>
</feature>
<evidence type="ECO:0000313" key="3">
    <source>
        <dbReference type="EMBL" id="TXC78685.1"/>
    </source>
</evidence>
<keyword evidence="4" id="KW-1185">Reference proteome</keyword>
<dbReference type="SUPFAM" id="SSF56601">
    <property type="entry name" value="beta-lactamase/transpeptidase-like"/>
    <property type="match status" value="1"/>
</dbReference>
<dbReference type="AlphaFoldDB" id="A0A5C6V527"/>
<dbReference type="PANTHER" id="PTHR46825">
    <property type="entry name" value="D-ALANYL-D-ALANINE-CARBOXYPEPTIDASE/ENDOPEPTIDASE AMPH"/>
    <property type="match status" value="1"/>
</dbReference>
<dbReference type="InterPro" id="IPR001466">
    <property type="entry name" value="Beta-lactam-related"/>
</dbReference>